<sequence>MKYLPKLIDIATKAVTTVYDTQSINDAIALMYKENHREIIIISNTKKGFGIIKANDLIRLKSDNIDFNTKLKDIKYDKIFSTHYKTSIPDAIEEIGFNGNSLCLVDDDDKLCGFVSYHDIISSVDPQLMLEKQTLSDMLLSSFVKKADINDLTKDVIELMDDTIYDCVIIFDKSKSVGILTTKDIIKLFGESKDLNLPVSNYMRSPLVKVKHTTTVSQALEFIQQQKFKRLIIEDFAGNVIGQITQKELLARVYSKWADFLRDKTVHLSSINSKLQSKTTQLEQLASTDNLTSLYNRAKFEQKLKYEISRATRYENQEFSIVLFDVDNFKIINDTYGHLAGDMVLKKIADVVKNTIRSTDLACRWGGEEFFIIYPSTNLKQAFEASEKLRILINKLDFDDIKNISCSFGVTKFNKSDSMQSILARADKAMYKAKNNGRNRVEIEEY</sequence>
<dbReference type="SMART" id="SM00116">
    <property type="entry name" value="CBS"/>
    <property type="match status" value="4"/>
</dbReference>
<organism evidence="6 7">
    <name type="scientific">Aliarcobacter skirrowii</name>
    <dbReference type="NCBI Taxonomy" id="28200"/>
    <lineage>
        <taxon>Bacteria</taxon>
        <taxon>Pseudomonadati</taxon>
        <taxon>Campylobacterota</taxon>
        <taxon>Epsilonproteobacteria</taxon>
        <taxon>Campylobacterales</taxon>
        <taxon>Arcobacteraceae</taxon>
        <taxon>Aliarcobacter</taxon>
    </lineage>
</organism>
<comment type="caution">
    <text evidence="6">The sequence shown here is derived from an EMBL/GenBank/DDBJ whole genome shotgun (WGS) entry which is preliminary data.</text>
</comment>
<gene>
    <name evidence="6" type="ORF">Q6A80_02680</name>
</gene>
<evidence type="ECO:0000256" key="1">
    <source>
        <dbReference type="ARBA" id="ARBA00012528"/>
    </source>
</evidence>
<keyword evidence="6" id="KW-0548">Nucleotidyltransferase</keyword>
<dbReference type="InterPro" id="IPR050469">
    <property type="entry name" value="Diguanylate_Cyclase"/>
</dbReference>
<dbReference type="Proteomes" id="UP001283691">
    <property type="component" value="Unassembled WGS sequence"/>
</dbReference>
<dbReference type="SUPFAM" id="SSF54631">
    <property type="entry name" value="CBS-domain pair"/>
    <property type="match status" value="2"/>
</dbReference>
<dbReference type="InterPro" id="IPR000644">
    <property type="entry name" value="CBS_dom"/>
</dbReference>
<dbReference type="GO" id="GO:0052621">
    <property type="term" value="F:diguanylate cyclase activity"/>
    <property type="evidence" value="ECO:0007669"/>
    <property type="project" value="UniProtKB-EC"/>
</dbReference>
<comment type="catalytic activity">
    <reaction evidence="2">
        <text>2 GTP = 3',3'-c-di-GMP + 2 diphosphate</text>
        <dbReference type="Rhea" id="RHEA:24898"/>
        <dbReference type="ChEBI" id="CHEBI:33019"/>
        <dbReference type="ChEBI" id="CHEBI:37565"/>
        <dbReference type="ChEBI" id="CHEBI:58805"/>
        <dbReference type="EC" id="2.7.7.65"/>
    </reaction>
</comment>
<accession>A0AAW9D8J3</accession>
<evidence type="ECO:0000259" key="5">
    <source>
        <dbReference type="PROSITE" id="PS51371"/>
    </source>
</evidence>
<dbReference type="SMART" id="SM00267">
    <property type="entry name" value="GGDEF"/>
    <property type="match status" value="1"/>
</dbReference>
<feature type="domain" description="CBS" evidence="5">
    <location>
        <begin position="11"/>
        <end position="67"/>
    </location>
</feature>
<dbReference type="EC" id="2.7.7.65" evidence="1"/>
<dbReference type="PROSITE" id="PS51371">
    <property type="entry name" value="CBS"/>
    <property type="match status" value="2"/>
</dbReference>
<proteinExistence type="predicted"/>
<keyword evidence="3" id="KW-0129">CBS domain</keyword>
<dbReference type="Gene3D" id="3.30.70.270">
    <property type="match status" value="1"/>
</dbReference>
<dbReference type="NCBIfam" id="TIGR00254">
    <property type="entry name" value="GGDEF"/>
    <property type="match status" value="1"/>
</dbReference>
<keyword evidence="6" id="KW-0808">Transferase</keyword>
<dbReference type="RefSeq" id="WP_319047588.1">
    <property type="nucleotide sequence ID" value="NZ_JAUQUR010000001.1"/>
</dbReference>
<dbReference type="CDD" id="cd01949">
    <property type="entry name" value="GGDEF"/>
    <property type="match status" value="1"/>
</dbReference>
<evidence type="ECO:0000313" key="6">
    <source>
        <dbReference type="EMBL" id="MDX4068622.1"/>
    </source>
</evidence>
<dbReference type="CDD" id="cd02205">
    <property type="entry name" value="CBS_pair_SF"/>
    <property type="match status" value="2"/>
</dbReference>
<dbReference type="AlphaFoldDB" id="A0AAW9D8J3"/>
<reference evidence="6" key="1">
    <citation type="journal article" date="2023" name="Front. Microbiol.">
        <title>Genomic diversity and taxonomic marker for Arcobacter species.</title>
        <authorList>
            <person name="Zhou G."/>
            <person name="Gu Y."/>
            <person name="Wang H."/>
            <person name="Chen X."/>
            <person name="Zhang X."/>
            <person name="Shao Z."/>
            <person name="Yan X."/>
            <person name="Zhang J."/>
            <person name="Zhang M."/>
        </authorList>
    </citation>
    <scope>NUCLEOTIDE SEQUENCE</scope>
    <source>
        <strain evidence="6">BJSY19SF1-2</strain>
    </source>
</reference>
<protein>
    <recommendedName>
        <fullName evidence="1">diguanylate cyclase</fullName>
        <ecNumber evidence="1">2.7.7.65</ecNumber>
    </recommendedName>
</protein>
<dbReference type="InterPro" id="IPR043128">
    <property type="entry name" value="Rev_trsase/Diguanyl_cyclase"/>
</dbReference>
<dbReference type="PANTHER" id="PTHR45138:SF9">
    <property type="entry name" value="DIGUANYLATE CYCLASE DGCM-RELATED"/>
    <property type="match status" value="1"/>
</dbReference>
<dbReference type="EMBL" id="JAUQUR010000001">
    <property type="protein sequence ID" value="MDX4068622.1"/>
    <property type="molecule type" value="Genomic_DNA"/>
</dbReference>
<feature type="domain" description="CBS" evidence="5">
    <location>
        <begin position="203"/>
        <end position="260"/>
    </location>
</feature>
<dbReference type="Pfam" id="PF00571">
    <property type="entry name" value="CBS"/>
    <property type="match status" value="4"/>
</dbReference>
<reference evidence="6" key="2">
    <citation type="submission" date="2023-07" db="EMBL/GenBank/DDBJ databases">
        <authorList>
            <person name="Zhang M."/>
            <person name="Zhou G."/>
        </authorList>
    </citation>
    <scope>NUCLEOTIDE SEQUENCE</scope>
    <source>
        <strain evidence="6">BJSY19SF1-2</strain>
    </source>
</reference>
<dbReference type="PROSITE" id="PS50887">
    <property type="entry name" value="GGDEF"/>
    <property type="match status" value="1"/>
</dbReference>
<evidence type="ECO:0000313" key="7">
    <source>
        <dbReference type="Proteomes" id="UP001283691"/>
    </source>
</evidence>
<evidence type="ECO:0000256" key="3">
    <source>
        <dbReference type="PROSITE-ProRule" id="PRU00703"/>
    </source>
</evidence>
<feature type="domain" description="GGDEF" evidence="4">
    <location>
        <begin position="317"/>
        <end position="446"/>
    </location>
</feature>
<dbReference type="InterPro" id="IPR000160">
    <property type="entry name" value="GGDEF_dom"/>
</dbReference>
<dbReference type="InterPro" id="IPR029787">
    <property type="entry name" value="Nucleotide_cyclase"/>
</dbReference>
<dbReference type="InterPro" id="IPR046342">
    <property type="entry name" value="CBS_dom_sf"/>
</dbReference>
<dbReference type="Pfam" id="PF00990">
    <property type="entry name" value="GGDEF"/>
    <property type="match status" value="1"/>
</dbReference>
<dbReference type="Gene3D" id="3.10.580.10">
    <property type="entry name" value="CBS-domain"/>
    <property type="match status" value="2"/>
</dbReference>
<dbReference type="SUPFAM" id="SSF55073">
    <property type="entry name" value="Nucleotide cyclase"/>
    <property type="match status" value="1"/>
</dbReference>
<name>A0AAW9D8J3_9BACT</name>
<evidence type="ECO:0000259" key="4">
    <source>
        <dbReference type="PROSITE" id="PS50887"/>
    </source>
</evidence>
<evidence type="ECO:0000256" key="2">
    <source>
        <dbReference type="ARBA" id="ARBA00034247"/>
    </source>
</evidence>
<dbReference type="FunFam" id="3.30.70.270:FF:000001">
    <property type="entry name" value="Diguanylate cyclase domain protein"/>
    <property type="match status" value="1"/>
</dbReference>
<dbReference type="PANTHER" id="PTHR45138">
    <property type="entry name" value="REGULATORY COMPONENTS OF SENSORY TRANSDUCTION SYSTEM"/>
    <property type="match status" value="1"/>
</dbReference>